<feature type="domain" description="VOC" evidence="1">
    <location>
        <begin position="7"/>
        <end position="120"/>
    </location>
</feature>
<dbReference type="InterPro" id="IPR029068">
    <property type="entry name" value="Glyas_Bleomycin-R_OHBP_Dase"/>
</dbReference>
<sequence length="259" mass="28028">MQNTQGMPIWYELMTKDPGAVQDFYHRVMGWTFEPMPDAPGGDYHVASIDGTSVAGLMQMQDSPQAMWFVYLGVQDVDASAAKVQALGGRVEQAPTDIPGVGRFAFCADPQGAYFYLMRGDSDQRSEAFATATPGHCSWNELITSDQRAALSFYGQLLGWEKGDAMPMGEAGDYTFLMLDGQMIGAVMDSPDPDAAPYWNFAFQVPEIDAAAEAVRAAGGVVRMGPTDLPDGQMWLVQITDPQGAELMLTGPRKASQSS</sequence>
<dbReference type="OrthoDB" id="9793039at2"/>
<evidence type="ECO:0000313" key="2">
    <source>
        <dbReference type="EMBL" id="AUM74873.1"/>
    </source>
</evidence>
<dbReference type="PANTHER" id="PTHR33993:SF14">
    <property type="entry name" value="GB|AAF24581.1"/>
    <property type="match status" value="1"/>
</dbReference>
<evidence type="ECO:0000259" key="1">
    <source>
        <dbReference type="PROSITE" id="PS51819"/>
    </source>
</evidence>
<organism evidence="2 3">
    <name type="scientific">Paracoccus jeotgali</name>
    <dbReference type="NCBI Taxonomy" id="2065379"/>
    <lineage>
        <taxon>Bacteria</taxon>
        <taxon>Pseudomonadati</taxon>
        <taxon>Pseudomonadota</taxon>
        <taxon>Alphaproteobacteria</taxon>
        <taxon>Rhodobacterales</taxon>
        <taxon>Paracoccaceae</taxon>
        <taxon>Paracoccus</taxon>
    </lineage>
</organism>
<dbReference type="EMBL" id="CP025583">
    <property type="protein sequence ID" value="AUM74873.1"/>
    <property type="molecule type" value="Genomic_DNA"/>
</dbReference>
<dbReference type="PROSITE" id="PS51819">
    <property type="entry name" value="VOC"/>
    <property type="match status" value="2"/>
</dbReference>
<dbReference type="Gene3D" id="3.10.180.10">
    <property type="entry name" value="2,3-Dihydroxybiphenyl 1,2-Dioxygenase, domain 1"/>
    <property type="match status" value="2"/>
</dbReference>
<accession>A0A2K9MGX3</accession>
<dbReference type="PANTHER" id="PTHR33993">
    <property type="entry name" value="GLYOXALASE-RELATED"/>
    <property type="match status" value="1"/>
</dbReference>
<dbReference type="InterPro" id="IPR037523">
    <property type="entry name" value="VOC_core"/>
</dbReference>
<dbReference type="CDD" id="cd07247">
    <property type="entry name" value="SgaA_N_like"/>
    <property type="match status" value="2"/>
</dbReference>
<dbReference type="KEGG" id="paru:CYR75_11810"/>
<evidence type="ECO:0000313" key="3">
    <source>
        <dbReference type="Proteomes" id="UP000234882"/>
    </source>
</evidence>
<dbReference type="SUPFAM" id="SSF54593">
    <property type="entry name" value="Glyoxalase/Bleomycin resistance protein/Dihydroxybiphenyl dioxygenase"/>
    <property type="match status" value="2"/>
</dbReference>
<feature type="domain" description="VOC" evidence="1">
    <location>
        <begin position="133"/>
        <end position="252"/>
    </location>
</feature>
<proteinExistence type="predicted"/>
<dbReference type="RefSeq" id="WP_101500218.1">
    <property type="nucleotide sequence ID" value="NZ_CP025583.1"/>
</dbReference>
<gene>
    <name evidence="2" type="ORF">CYR75_11810</name>
</gene>
<dbReference type="Proteomes" id="UP000234882">
    <property type="component" value="Chromosome"/>
</dbReference>
<dbReference type="InterPro" id="IPR004360">
    <property type="entry name" value="Glyas_Fos-R_dOase_dom"/>
</dbReference>
<keyword evidence="3" id="KW-1185">Reference proteome</keyword>
<dbReference type="InterPro" id="IPR052164">
    <property type="entry name" value="Anthracycline_SecMetBiosynth"/>
</dbReference>
<name>A0A2K9MGX3_9RHOB</name>
<protein>
    <submittedName>
        <fullName evidence="2">VOC family protein</fullName>
    </submittedName>
</protein>
<dbReference type="AlphaFoldDB" id="A0A2K9MGX3"/>
<dbReference type="Pfam" id="PF00903">
    <property type="entry name" value="Glyoxalase"/>
    <property type="match status" value="2"/>
</dbReference>
<reference evidence="3" key="1">
    <citation type="submission" date="2017-12" db="EMBL/GenBank/DDBJ databases">
        <title>Genomic analysis of Paracoccus sp. CBA4604.</title>
        <authorList>
            <person name="Roh S.W."/>
            <person name="Kim J.Y."/>
            <person name="Kim J.S."/>
        </authorList>
    </citation>
    <scope>NUCLEOTIDE SEQUENCE [LARGE SCALE GENOMIC DNA]</scope>
    <source>
        <strain evidence="3">CBA4604</strain>
    </source>
</reference>